<dbReference type="AlphaFoldDB" id="A0AAN6JWI4"/>
<evidence type="ECO:0000256" key="1">
    <source>
        <dbReference type="SAM" id="SignalP"/>
    </source>
</evidence>
<keyword evidence="3" id="KW-1185">Reference proteome</keyword>
<reference evidence="2" key="1">
    <citation type="journal article" date="2023" name="PhytoFront">
        <title>Draft Genome Resources of Seven Strains of Tilletia horrida, Causal Agent of Kernel Smut of Rice.</title>
        <authorList>
            <person name="Khanal S."/>
            <person name="Antony Babu S."/>
            <person name="Zhou X.G."/>
        </authorList>
    </citation>
    <scope>NUCLEOTIDE SEQUENCE</scope>
    <source>
        <strain evidence="2">TX6</strain>
    </source>
</reference>
<dbReference type="EMBL" id="JAPDMZ010000010">
    <property type="protein sequence ID" value="KAK0556849.1"/>
    <property type="molecule type" value="Genomic_DNA"/>
</dbReference>
<organism evidence="2 3">
    <name type="scientific">Tilletia horrida</name>
    <dbReference type="NCBI Taxonomy" id="155126"/>
    <lineage>
        <taxon>Eukaryota</taxon>
        <taxon>Fungi</taxon>
        <taxon>Dikarya</taxon>
        <taxon>Basidiomycota</taxon>
        <taxon>Ustilaginomycotina</taxon>
        <taxon>Exobasidiomycetes</taxon>
        <taxon>Tilletiales</taxon>
        <taxon>Tilletiaceae</taxon>
        <taxon>Tilletia</taxon>
    </lineage>
</organism>
<evidence type="ECO:0000313" key="3">
    <source>
        <dbReference type="Proteomes" id="UP001176517"/>
    </source>
</evidence>
<protein>
    <recommendedName>
        <fullName evidence="4">Granulins domain-containing protein</fullName>
    </recommendedName>
</protein>
<accession>A0AAN6JWI4</accession>
<keyword evidence="1" id="KW-0732">Signal</keyword>
<feature type="chain" id="PRO_5043002395" description="Granulins domain-containing protein" evidence="1">
    <location>
        <begin position="19"/>
        <end position="291"/>
    </location>
</feature>
<evidence type="ECO:0008006" key="4">
    <source>
        <dbReference type="Google" id="ProtNLM"/>
    </source>
</evidence>
<sequence length="291" mass="29513">MVTLRILVGTLLTTSVLADTTFTVPRSALSVQAASRSELYRRADPFNLFGVREIKFRDQVADVVDQSGELARSLNTQERAQQCADAGYGLCPDGNGCCPVGGQCCPGNTCCSKYQGTCTKVYGQYKCCPPGRTCNGIDGCDVGYRVCSKDQDSCCPSGSTCVYDASGLAYGCSGSGSGGGGGSGDNNPGFSVTSADYTSYSLSTSYSAATFTSASYSSISFDPIFSSTSSSTPVATSTPSSTQTGVTVDFPSGSGFGGLSPVGAASSQPSAGLGLALSAVFTALIAGFIAL</sequence>
<proteinExistence type="predicted"/>
<evidence type="ECO:0000313" key="2">
    <source>
        <dbReference type="EMBL" id="KAK0556849.1"/>
    </source>
</evidence>
<name>A0AAN6JWI4_9BASI</name>
<comment type="caution">
    <text evidence="2">The sequence shown here is derived from an EMBL/GenBank/DDBJ whole genome shotgun (WGS) entry which is preliminary data.</text>
</comment>
<gene>
    <name evidence="2" type="ORF">OC846_000876</name>
</gene>
<feature type="signal peptide" evidence="1">
    <location>
        <begin position="1"/>
        <end position="18"/>
    </location>
</feature>
<dbReference type="Proteomes" id="UP001176517">
    <property type="component" value="Unassembled WGS sequence"/>
</dbReference>